<evidence type="ECO:0000256" key="3">
    <source>
        <dbReference type="ARBA" id="ARBA00022475"/>
    </source>
</evidence>
<sequence length="407" mass="44239">MGTNPMTILSPSRSDSSDLPLSLKAAAAMNTITCESSTSPPEPSKAKREPLKMLASAALLEKLGLGYFSPIIRLIAGHDVRSQWQQIVMNTVLPGVVIALFMGFWTLCSHTVHTDSQRIPSPAETWSAWQGMREFARNEAVKKTEFKASMEAIAQKWETKARDAEAAGKNSSASQYREKAENYRSKRYAGPPTFGTQIITSLITVGIGIGAATLIAVPLGFLCGLSPRFNLAMNPLIQIFKPVSPLAWLPIVFVFVTALYSPADGSNISRALLISAGTVTLCSLWPTLINTAVGVAGVDKDYLNVARVLKLNAWQRIWKIILPAALPLIFTGMRLSIGVGWMVLIAADMLAQNPGLGKFVWDTFQNGSTESMAQIVVAVFAIGFIGFILDRFMLALQRLVTFESQTL</sequence>
<proteinExistence type="inferred from homology"/>
<dbReference type="InterPro" id="IPR000515">
    <property type="entry name" value="MetI-like"/>
</dbReference>
<keyword evidence="3" id="KW-1003">Cell membrane</keyword>
<feature type="domain" description="ABC transmembrane type-1" evidence="8">
    <location>
        <begin position="198"/>
        <end position="393"/>
    </location>
</feature>
<dbReference type="GO" id="GO:0055085">
    <property type="term" value="P:transmembrane transport"/>
    <property type="evidence" value="ECO:0007669"/>
    <property type="project" value="InterPro"/>
</dbReference>
<evidence type="ECO:0000256" key="7">
    <source>
        <dbReference type="RuleBase" id="RU363032"/>
    </source>
</evidence>
<keyword evidence="10" id="KW-1185">Reference proteome</keyword>
<name>A0A1T4YR03_9BACT</name>
<dbReference type="GO" id="GO:0005886">
    <property type="term" value="C:plasma membrane"/>
    <property type="evidence" value="ECO:0007669"/>
    <property type="project" value="UniProtKB-SubCell"/>
</dbReference>
<feature type="transmembrane region" description="Helical" evidence="7">
    <location>
        <begin position="272"/>
        <end position="299"/>
    </location>
</feature>
<evidence type="ECO:0000256" key="5">
    <source>
        <dbReference type="ARBA" id="ARBA00022989"/>
    </source>
</evidence>
<evidence type="ECO:0000259" key="8">
    <source>
        <dbReference type="PROSITE" id="PS50928"/>
    </source>
</evidence>
<comment type="similarity">
    <text evidence="7">Belongs to the binding-protein-dependent transport system permease family.</text>
</comment>
<dbReference type="InterPro" id="IPR035906">
    <property type="entry name" value="MetI-like_sf"/>
</dbReference>
<dbReference type="AlphaFoldDB" id="A0A1T4YR03"/>
<comment type="subcellular location">
    <subcellularLocation>
        <location evidence="1 7">Cell membrane</location>
        <topology evidence="1 7">Multi-pass membrane protein</topology>
    </subcellularLocation>
</comment>
<protein>
    <submittedName>
        <fullName evidence="9">Nitrate/nitrite transport system permease protein</fullName>
    </submittedName>
</protein>
<evidence type="ECO:0000256" key="2">
    <source>
        <dbReference type="ARBA" id="ARBA00022448"/>
    </source>
</evidence>
<dbReference type="PANTHER" id="PTHR30151">
    <property type="entry name" value="ALKANE SULFONATE ABC TRANSPORTER-RELATED, MEMBRANE SUBUNIT"/>
    <property type="match status" value="1"/>
</dbReference>
<dbReference type="PANTHER" id="PTHR30151:SF7">
    <property type="entry name" value="NITRATE IMPORT PERMEASE PROTEIN NRTB"/>
    <property type="match status" value="1"/>
</dbReference>
<evidence type="ECO:0000256" key="6">
    <source>
        <dbReference type="ARBA" id="ARBA00023136"/>
    </source>
</evidence>
<reference evidence="10" key="1">
    <citation type="submission" date="2017-02" db="EMBL/GenBank/DDBJ databases">
        <authorList>
            <person name="Varghese N."/>
            <person name="Submissions S."/>
        </authorList>
    </citation>
    <scope>NUCLEOTIDE SEQUENCE [LARGE SCALE GENOMIC DNA]</scope>
    <source>
        <strain evidence="10">ATCC 700200</strain>
    </source>
</reference>
<feature type="transmembrane region" description="Helical" evidence="7">
    <location>
        <begin position="320"/>
        <end position="351"/>
    </location>
</feature>
<keyword evidence="5 7" id="KW-1133">Transmembrane helix</keyword>
<dbReference type="CDD" id="cd06261">
    <property type="entry name" value="TM_PBP2"/>
    <property type="match status" value="1"/>
</dbReference>
<evidence type="ECO:0000313" key="10">
    <source>
        <dbReference type="Proteomes" id="UP000190774"/>
    </source>
</evidence>
<keyword evidence="2 7" id="KW-0813">Transport</keyword>
<keyword evidence="4 7" id="KW-0812">Transmembrane</keyword>
<accession>A0A1T4YR03</accession>
<evidence type="ECO:0000313" key="9">
    <source>
        <dbReference type="EMBL" id="SKB04274.1"/>
    </source>
</evidence>
<feature type="transmembrane region" description="Helical" evidence="7">
    <location>
        <begin position="198"/>
        <end position="222"/>
    </location>
</feature>
<feature type="transmembrane region" description="Helical" evidence="7">
    <location>
        <begin position="243"/>
        <end position="260"/>
    </location>
</feature>
<keyword evidence="6 7" id="KW-0472">Membrane</keyword>
<dbReference type="EMBL" id="FUYE01000016">
    <property type="protein sequence ID" value="SKB04274.1"/>
    <property type="molecule type" value="Genomic_DNA"/>
</dbReference>
<dbReference type="PROSITE" id="PS50928">
    <property type="entry name" value="ABC_TM1"/>
    <property type="match status" value="1"/>
</dbReference>
<gene>
    <name evidence="9" type="ORF">SAMN02745166_04026</name>
</gene>
<dbReference type="STRING" id="48467.SAMN02745166_04026"/>
<dbReference type="SUPFAM" id="SSF161098">
    <property type="entry name" value="MetI-like"/>
    <property type="match status" value="1"/>
</dbReference>
<evidence type="ECO:0000256" key="4">
    <source>
        <dbReference type="ARBA" id="ARBA00022692"/>
    </source>
</evidence>
<dbReference type="Gene3D" id="1.10.3720.10">
    <property type="entry name" value="MetI-like"/>
    <property type="match status" value="1"/>
</dbReference>
<dbReference type="Pfam" id="PF00528">
    <property type="entry name" value="BPD_transp_1"/>
    <property type="match status" value="1"/>
</dbReference>
<feature type="transmembrane region" description="Helical" evidence="7">
    <location>
        <begin position="371"/>
        <end position="389"/>
    </location>
</feature>
<evidence type="ECO:0000256" key="1">
    <source>
        <dbReference type="ARBA" id="ARBA00004651"/>
    </source>
</evidence>
<feature type="transmembrane region" description="Helical" evidence="7">
    <location>
        <begin position="87"/>
        <end position="107"/>
    </location>
</feature>
<dbReference type="Proteomes" id="UP000190774">
    <property type="component" value="Unassembled WGS sequence"/>
</dbReference>
<organism evidence="9 10">
    <name type="scientific">Prosthecobacter debontii</name>
    <dbReference type="NCBI Taxonomy" id="48467"/>
    <lineage>
        <taxon>Bacteria</taxon>
        <taxon>Pseudomonadati</taxon>
        <taxon>Verrucomicrobiota</taxon>
        <taxon>Verrucomicrobiia</taxon>
        <taxon>Verrucomicrobiales</taxon>
        <taxon>Verrucomicrobiaceae</taxon>
        <taxon>Prosthecobacter</taxon>
    </lineage>
</organism>
<feature type="transmembrane region" description="Helical" evidence="7">
    <location>
        <begin position="53"/>
        <end position="75"/>
    </location>
</feature>